<dbReference type="EMBL" id="CP013068">
    <property type="protein sequence ID" value="ALV27822.1"/>
    <property type="molecule type" value="Genomic_DNA"/>
</dbReference>
<keyword evidence="3" id="KW-1185">Reference proteome</keyword>
<evidence type="ECO:0000313" key="2">
    <source>
        <dbReference type="EMBL" id="ALV27822.1"/>
    </source>
</evidence>
<sequence length="65" mass="6912">MVPCDRLGPELEDTLTPPARMNSKDMIPGALYQNVAFDGPATALGRSPDLLEQLITHCTSSGGQL</sequence>
<dbReference type="KEGG" id="pphr:APZ00_12735"/>
<organism evidence="2 3">
    <name type="scientific">Pannonibacter phragmitetus</name>
    <dbReference type="NCBI Taxonomy" id="121719"/>
    <lineage>
        <taxon>Bacteria</taxon>
        <taxon>Pseudomonadati</taxon>
        <taxon>Pseudomonadota</taxon>
        <taxon>Alphaproteobacteria</taxon>
        <taxon>Hyphomicrobiales</taxon>
        <taxon>Stappiaceae</taxon>
        <taxon>Pannonibacter</taxon>
    </lineage>
</organism>
<dbReference type="AlphaFoldDB" id="A0A0U3FNT2"/>
<proteinExistence type="predicted"/>
<evidence type="ECO:0000256" key="1">
    <source>
        <dbReference type="SAM" id="MobiDB-lite"/>
    </source>
</evidence>
<name>A0A0U3FNT2_9HYPH</name>
<protein>
    <submittedName>
        <fullName evidence="2">Uncharacterized protein</fullName>
    </submittedName>
</protein>
<gene>
    <name evidence="2" type="ORF">APZ00_12735</name>
</gene>
<reference evidence="2 3" key="1">
    <citation type="submission" date="2015-10" db="EMBL/GenBank/DDBJ databases">
        <title>The world's first case of liver abscess caused by Pannonibacter phragmitetus.</title>
        <authorList>
            <person name="Ming D."/>
            <person name="Wang M."/>
            <person name="Zhou Y."/>
            <person name="Jiang T."/>
            <person name="Hu S."/>
        </authorList>
    </citation>
    <scope>NUCLEOTIDE SEQUENCE [LARGE SCALE GENOMIC DNA]</scope>
    <source>
        <strain evidence="2 3">31801</strain>
    </source>
</reference>
<dbReference type="Proteomes" id="UP000064921">
    <property type="component" value="Chromosome"/>
</dbReference>
<evidence type="ECO:0000313" key="3">
    <source>
        <dbReference type="Proteomes" id="UP000064921"/>
    </source>
</evidence>
<accession>A0A0U3FNT2</accession>
<feature type="region of interest" description="Disordered" evidence="1">
    <location>
        <begin position="1"/>
        <end position="21"/>
    </location>
</feature>